<feature type="region of interest" description="Disordered" evidence="1">
    <location>
        <begin position="258"/>
        <end position="289"/>
    </location>
</feature>
<evidence type="ECO:0000256" key="1">
    <source>
        <dbReference type="SAM" id="MobiDB-lite"/>
    </source>
</evidence>
<dbReference type="STRING" id="44941.A0A397VDT8"/>
<reference evidence="2 3" key="1">
    <citation type="submission" date="2018-06" db="EMBL/GenBank/DDBJ databases">
        <title>Comparative genomics reveals the genomic features of Rhizophagus irregularis, R. cerebriforme, R. diaphanum and Gigaspora rosea, and their symbiotic lifestyle signature.</title>
        <authorList>
            <person name="Morin E."/>
            <person name="San Clemente H."/>
            <person name="Chen E.C.H."/>
            <person name="De La Providencia I."/>
            <person name="Hainaut M."/>
            <person name="Kuo A."/>
            <person name="Kohler A."/>
            <person name="Murat C."/>
            <person name="Tang N."/>
            <person name="Roy S."/>
            <person name="Loubradou J."/>
            <person name="Henrissat B."/>
            <person name="Grigoriev I.V."/>
            <person name="Corradi N."/>
            <person name="Roux C."/>
            <person name="Martin F.M."/>
        </authorList>
    </citation>
    <scope>NUCLEOTIDE SEQUENCE [LARGE SCALE GENOMIC DNA]</scope>
    <source>
        <strain evidence="2 3">DAOM 194757</strain>
    </source>
</reference>
<dbReference type="EMBL" id="QKWP01000441">
    <property type="protein sequence ID" value="RIB20001.1"/>
    <property type="molecule type" value="Genomic_DNA"/>
</dbReference>
<sequence>MSEELENLMKTCNTMEEIRNKANKTAQLKKGIIESVRPTKTIMKEIFERLELKGEKFSVFEAATNQNMERLYESVLEIDDSLVPEDTFKKHIENKPRILEFMNHCYRSRTYFFEIRKCKEAGTGCTICRPPRSRPKIFSKLQLFPNPIPKANEDHYMPFCEIYGKDTCERYRPLLLQKVNASTSTTTTTIDGLGANGMGFSPRAQYATNEKNLHKNFLETIDYTCSIAFYGISDFTKVSPPSFRNNNNCSINNDEVELQDTDNDINGKDDYDGDGGDGERFIDDGDYDSDGMKDGERIIDNSDYECNSMENGERFIGEKSVNESFTELQNTVTLETLFKQVFVNAKLTCATPVEVPYFSSHIYPDICFQCDDTEILSPTPASKQPYCSECYATVKTKKKEQRH</sequence>
<comment type="caution">
    <text evidence="2">The sequence shown here is derived from an EMBL/GenBank/DDBJ whole genome shotgun (WGS) entry which is preliminary data.</text>
</comment>
<gene>
    <name evidence="2" type="ORF">C2G38_2180398</name>
</gene>
<organism evidence="2 3">
    <name type="scientific">Gigaspora rosea</name>
    <dbReference type="NCBI Taxonomy" id="44941"/>
    <lineage>
        <taxon>Eukaryota</taxon>
        <taxon>Fungi</taxon>
        <taxon>Fungi incertae sedis</taxon>
        <taxon>Mucoromycota</taxon>
        <taxon>Glomeromycotina</taxon>
        <taxon>Glomeromycetes</taxon>
        <taxon>Diversisporales</taxon>
        <taxon>Gigasporaceae</taxon>
        <taxon>Gigaspora</taxon>
    </lineage>
</organism>
<dbReference type="OrthoDB" id="2416132at2759"/>
<proteinExistence type="predicted"/>
<accession>A0A397VDT8</accession>
<keyword evidence="3" id="KW-1185">Reference proteome</keyword>
<evidence type="ECO:0000313" key="3">
    <source>
        <dbReference type="Proteomes" id="UP000266673"/>
    </source>
</evidence>
<name>A0A397VDT8_9GLOM</name>
<evidence type="ECO:0000313" key="2">
    <source>
        <dbReference type="EMBL" id="RIB20001.1"/>
    </source>
</evidence>
<protein>
    <submittedName>
        <fullName evidence="2">Uncharacterized protein</fullName>
    </submittedName>
</protein>
<dbReference type="AlphaFoldDB" id="A0A397VDT8"/>
<dbReference type="Proteomes" id="UP000266673">
    <property type="component" value="Unassembled WGS sequence"/>
</dbReference>